<feature type="signal peptide" evidence="1">
    <location>
        <begin position="1"/>
        <end position="19"/>
    </location>
</feature>
<keyword evidence="3" id="KW-1185">Reference proteome</keyword>
<sequence>MKFSGIIAAASMFVAGAVAQSTFDLSSLNGSWAIGGLDSTLLVKIKTLTQIYNMTVDCPQVYITGNTNNTAYVQPSVEFGWYNATTQSSQKANISLSGLISLVNTTDNNGANFDVQLSLPSIARGLVASQVHMLNSALSGGNSSDPLPHGADYQANLFVKLVSSKNDGVNDVVLASASNFTAVAPSDEGASNFVRRDEAAEVPYQLLLVNGSNTLDEAAFQNITSSLNSETSLTKLNGTCSA</sequence>
<protein>
    <submittedName>
        <fullName evidence="2">Uncharacterized protein</fullName>
    </submittedName>
</protein>
<comment type="caution">
    <text evidence="2">The sequence shown here is derived from an EMBL/GenBank/DDBJ whole genome shotgun (WGS) entry which is preliminary data.</text>
</comment>
<dbReference type="Proteomes" id="UP000077051">
    <property type="component" value="Unassembled WGS sequence"/>
</dbReference>
<proteinExistence type="predicted"/>
<dbReference type="VEuPathDB" id="FungiDB:MUCCIDRAFT_182849"/>
<dbReference type="OrthoDB" id="2264177at2759"/>
<feature type="chain" id="PRO_5007837552" evidence="1">
    <location>
        <begin position="20"/>
        <end position="242"/>
    </location>
</feature>
<accession>A0A162MVP6</accession>
<evidence type="ECO:0000313" key="3">
    <source>
        <dbReference type="Proteomes" id="UP000077051"/>
    </source>
</evidence>
<dbReference type="AlphaFoldDB" id="A0A162MVP6"/>
<keyword evidence="1" id="KW-0732">Signal</keyword>
<organism evidence="2 3">
    <name type="scientific">Mucor lusitanicus CBS 277.49</name>
    <dbReference type="NCBI Taxonomy" id="747725"/>
    <lineage>
        <taxon>Eukaryota</taxon>
        <taxon>Fungi</taxon>
        <taxon>Fungi incertae sedis</taxon>
        <taxon>Mucoromycota</taxon>
        <taxon>Mucoromycotina</taxon>
        <taxon>Mucoromycetes</taxon>
        <taxon>Mucorales</taxon>
        <taxon>Mucorineae</taxon>
        <taxon>Mucoraceae</taxon>
        <taxon>Mucor</taxon>
    </lineage>
</organism>
<evidence type="ECO:0000256" key="1">
    <source>
        <dbReference type="SAM" id="SignalP"/>
    </source>
</evidence>
<evidence type="ECO:0000313" key="2">
    <source>
        <dbReference type="EMBL" id="OAD05965.1"/>
    </source>
</evidence>
<gene>
    <name evidence="2" type="ORF">MUCCIDRAFT_182849</name>
</gene>
<name>A0A162MVP6_MUCCL</name>
<dbReference type="EMBL" id="AMYB01000002">
    <property type="protein sequence ID" value="OAD05965.1"/>
    <property type="molecule type" value="Genomic_DNA"/>
</dbReference>
<reference evidence="2 3" key="1">
    <citation type="submission" date="2015-06" db="EMBL/GenBank/DDBJ databases">
        <title>Expansion of signal transduction pathways in fungi by whole-genome duplication.</title>
        <authorList>
            <consortium name="DOE Joint Genome Institute"/>
            <person name="Corrochano L.M."/>
            <person name="Kuo A."/>
            <person name="Marcet-Houben M."/>
            <person name="Polaino S."/>
            <person name="Salamov A."/>
            <person name="Villalobos J.M."/>
            <person name="Alvarez M.I."/>
            <person name="Avalos J."/>
            <person name="Benito E.P."/>
            <person name="Benoit I."/>
            <person name="Burger G."/>
            <person name="Camino L.P."/>
            <person name="Canovas D."/>
            <person name="Cerda-Olmedo E."/>
            <person name="Cheng J.-F."/>
            <person name="Dominguez A."/>
            <person name="Elias M."/>
            <person name="Eslava A.P."/>
            <person name="Glaser F."/>
            <person name="Grimwood J."/>
            <person name="Gutierrez G."/>
            <person name="Heitman J."/>
            <person name="Henrissat B."/>
            <person name="Iturriaga E.A."/>
            <person name="Lang B.F."/>
            <person name="Lavin J.L."/>
            <person name="Lee S."/>
            <person name="Li W."/>
            <person name="Lindquist E."/>
            <person name="Lopez-Garcia S."/>
            <person name="Luque E.M."/>
            <person name="Marcos A.T."/>
            <person name="Martin J."/>
            <person name="Mccluskey K."/>
            <person name="Medina H.R."/>
            <person name="Miralles-Duran A."/>
            <person name="Miyazaki A."/>
            <person name="Munoz-Torres E."/>
            <person name="Oguiza J.A."/>
            <person name="Ohm R."/>
            <person name="Olmedo M."/>
            <person name="Orejas M."/>
            <person name="Ortiz-Castellanos L."/>
            <person name="Pisabarro A.G."/>
            <person name="Rodriguez-Romero J."/>
            <person name="Ruiz-Herrera J."/>
            <person name="Ruiz-Vazquez R."/>
            <person name="Sanz C."/>
            <person name="Schackwitz W."/>
            <person name="Schmutz J."/>
            <person name="Shahriari M."/>
            <person name="Shelest E."/>
            <person name="Silva-Franco F."/>
            <person name="Soanes D."/>
            <person name="Syed K."/>
            <person name="Tagua V.G."/>
            <person name="Talbot N.J."/>
            <person name="Thon M."/>
            <person name="De Vries R.P."/>
            <person name="Wiebenga A."/>
            <person name="Yadav J.S."/>
            <person name="Braun E.L."/>
            <person name="Baker S."/>
            <person name="Garre V."/>
            <person name="Horwitz B."/>
            <person name="Torres-Martinez S."/>
            <person name="Idnurm A."/>
            <person name="Herrera-Estrella A."/>
            <person name="Gabaldon T."/>
            <person name="Grigoriev I.V."/>
        </authorList>
    </citation>
    <scope>NUCLEOTIDE SEQUENCE [LARGE SCALE GENOMIC DNA]</scope>
    <source>
        <strain evidence="2 3">CBS 277.49</strain>
    </source>
</reference>